<dbReference type="InterPro" id="IPR018211">
    <property type="entry name" value="ADH_Fe_CS"/>
</dbReference>
<feature type="domain" description="Alcohol dehydrogenase iron-type/glycerol dehydrogenase GldA" evidence="12">
    <location>
        <begin position="16"/>
        <end position="162"/>
    </location>
</feature>
<evidence type="ECO:0000256" key="10">
    <source>
        <dbReference type="PIRSR" id="PIRSR000112-2"/>
    </source>
</evidence>
<dbReference type="GO" id="GO:0046872">
    <property type="term" value="F:metal ion binding"/>
    <property type="evidence" value="ECO:0007669"/>
    <property type="project" value="UniProtKB-KW"/>
</dbReference>
<evidence type="ECO:0000256" key="7">
    <source>
        <dbReference type="ARBA" id="ARBA00040132"/>
    </source>
</evidence>
<dbReference type="PANTHER" id="PTHR43616:SF5">
    <property type="entry name" value="GLYCEROL DEHYDROGENASE 1"/>
    <property type="match status" value="1"/>
</dbReference>
<dbReference type="InterPro" id="IPR016205">
    <property type="entry name" value="Glycerol_DH"/>
</dbReference>
<dbReference type="EC" id="1.1.1.6" evidence="6"/>
<evidence type="ECO:0000256" key="11">
    <source>
        <dbReference type="PIRSR" id="PIRSR000112-3"/>
    </source>
</evidence>
<feature type="binding site" evidence="11">
    <location>
        <begin position="102"/>
        <end position="106"/>
    </location>
    <ligand>
        <name>NAD(+)</name>
        <dbReference type="ChEBI" id="CHEBI:57540"/>
    </ligand>
</feature>
<protein>
    <recommendedName>
        <fullName evidence="7">Glycerol dehydrogenase</fullName>
        <ecNumber evidence="6">1.1.1.6</ecNumber>
    </recommendedName>
</protein>
<comment type="caution">
    <text evidence="13">The sequence shown here is derived from an EMBL/GenBank/DDBJ whole genome shotgun (WGS) entry which is preliminary data.</text>
</comment>
<feature type="binding site" evidence="11">
    <location>
        <begin position="124"/>
        <end position="127"/>
    </location>
    <ligand>
        <name>NAD(+)</name>
        <dbReference type="ChEBI" id="CHEBI:57540"/>
    </ligand>
</feature>
<reference evidence="13 14" key="1">
    <citation type="submission" date="2019-03" db="EMBL/GenBank/DDBJ databases">
        <title>The complete genome sequence of Neokomagataea sp. Jb2 NBRC113641.</title>
        <authorList>
            <person name="Chua K.-O."/>
            <person name="Chan K.-G."/>
            <person name="See-Too W.-S."/>
        </authorList>
    </citation>
    <scope>NUCLEOTIDE SEQUENCE [LARGE SCALE GENOMIC DNA]</scope>
    <source>
        <strain evidence="13 14">Jb2</strain>
    </source>
</reference>
<keyword evidence="3" id="KW-0560">Oxidoreductase</keyword>
<dbReference type="SUPFAM" id="SSF56796">
    <property type="entry name" value="Dehydroquinate synthase-like"/>
    <property type="match status" value="1"/>
</dbReference>
<comment type="similarity">
    <text evidence="1">Belongs to the iron-containing alcohol dehydrogenase family.</text>
</comment>
<evidence type="ECO:0000256" key="8">
    <source>
        <dbReference type="ARBA" id="ARBA00049006"/>
    </source>
</evidence>
<comment type="catalytic activity">
    <reaction evidence="8">
        <text>glycerol + NAD(+) = dihydroxyacetone + NADH + H(+)</text>
        <dbReference type="Rhea" id="RHEA:13769"/>
        <dbReference type="ChEBI" id="CHEBI:15378"/>
        <dbReference type="ChEBI" id="CHEBI:16016"/>
        <dbReference type="ChEBI" id="CHEBI:17754"/>
        <dbReference type="ChEBI" id="CHEBI:57540"/>
        <dbReference type="ChEBI" id="CHEBI:57945"/>
        <dbReference type="EC" id="1.1.1.6"/>
    </reaction>
</comment>
<evidence type="ECO:0000313" key="14">
    <source>
        <dbReference type="Proteomes" id="UP000315037"/>
    </source>
</evidence>
<dbReference type="PROSITE" id="PS00060">
    <property type="entry name" value="ADH_IRON_2"/>
    <property type="match status" value="1"/>
</dbReference>
<dbReference type="EMBL" id="SORZ01000002">
    <property type="protein sequence ID" value="TPW34384.1"/>
    <property type="molecule type" value="Genomic_DNA"/>
</dbReference>
<feature type="binding site" evidence="9">
    <location>
        <position position="179"/>
    </location>
    <ligand>
        <name>glycerol</name>
        <dbReference type="ChEBI" id="CHEBI:17754"/>
    </ligand>
</feature>
<keyword evidence="2 9" id="KW-0479">Metal-binding</keyword>
<feature type="binding site" evidence="9">
    <location>
        <position position="262"/>
    </location>
    <ligand>
        <name>glycerol</name>
        <dbReference type="ChEBI" id="CHEBI:17754"/>
    </ligand>
</feature>
<sequence length="382" mass="40401">MTAKPASLPPRSVSSPQQFIVGAGLLGQLPDFVKNYGDNAFIISDPFIAERTKKECLPALEKAGLKGAVQEFGGECTDAEIKRLGELAKAQGGNVVVGVGGGKTLDTSKAVAHYFKMPLLLYPTIASSDAPCVALAVVYTPDGTFDRYLFLARNPDAILADTDILSGAPARFLAAGIGDALATYFEARACFESGGLNLRHHRTSRTGLGIARLCYDVLRENVVPAMAAARKGVSTLAVEQMIEATIYMSGVGAESGGLAAAHAVHNGMTAVEALHHVQHGEKVVFGLLVQLVLENAPKAEFDEVVRVIREAGLPMTLAEMGVKEFVPAEWRKVAEIACAPDDTMGNMPQRYTPDDVYNAIVGANALAETYRAAEGAEVKAKA</sequence>
<evidence type="ECO:0000256" key="2">
    <source>
        <dbReference type="ARBA" id="ARBA00022723"/>
    </source>
</evidence>
<evidence type="ECO:0000256" key="1">
    <source>
        <dbReference type="ARBA" id="ARBA00007358"/>
    </source>
</evidence>
<dbReference type="Gene3D" id="3.40.50.1970">
    <property type="match status" value="1"/>
</dbReference>
<dbReference type="Proteomes" id="UP000315037">
    <property type="component" value="Unassembled WGS sequence"/>
</dbReference>
<evidence type="ECO:0000256" key="6">
    <source>
        <dbReference type="ARBA" id="ARBA00039147"/>
    </source>
</evidence>
<dbReference type="NCBIfam" id="NF006941">
    <property type="entry name" value="PRK09423.1"/>
    <property type="match status" value="1"/>
</dbReference>
<name>A0A506UM07_9PROT</name>
<dbReference type="AlphaFoldDB" id="A0A506UM07"/>
<proteinExistence type="inferred from homology"/>
<keyword evidence="14" id="KW-1185">Reference proteome</keyword>
<feature type="binding site" evidence="10">
    <location>
        <position position="129"/>
    </location>
    <ligand>
        <name>glycerol</name>
        <dbReference type="ChEBI" id="CHEBI:17754"/>
    </ligand>
</feature>
<feature type="binding site" evidence="9">
    <location>
        <position position="279"/>
    </location>
    <ligand>
        <name>glycerol</name>
        <dbReference type="ChEBI" id="CHEBI:17754"/>
    </ligand>
</feature>
<feature type="binding site" evidence="11">
    <location>
        <position position="135"/>
    </location>
    <ligand>
        <name>NAD(+)</name>
        <dbReference type="ChEBI" id="CHEBI:57540"/>
    </ligand>
</feature>
<dbReference type="GO" id="GO:0008888">
    <property type="term" value="F:glycerol dehydrogenase (NAD+) activity"/>
    <property type="evidence" value="ECO:0007669"/>
    <property type="project" value="UniProtKB-EC"/>
</dbReference>
<comment type="cofactor">
    <cofactor evidence="9">
        <name>Zn(2+)</name>
        <dbReference type="ChEBI" id="CHEBI:29105"/>
    </cofactor>
    <text evidence="9">Binds 1 zinc ion per subunit.</text>
</comment>
<evidence type="ECO:0000256" key="4">
    <source>
        <dbReference type="ARBA" id="ARBA00023027"/>
    </source>
</evidence>
<dbReference type="InterPro" id="IPR001670">
    <property type="entry name" value="ADH_Fe/GldA"/>
</dbReference>
<keyword evidence="4 11" id="KW-0520">NAD</keyword>
<evidence type="ECO:0000256" key="5">
    <source>
        <dbReference type="ARBA" id="ARBA00037918"/>
    </source>
</evidence>
<evidence type="ECO:0000256" key="3">
    <source>
        <dbReference type="ARBA" id="ARBA00023002"/>
    </source>
</evidence>
<comment type="pathway">
    <text evidence="5">Polyol metabolism; glycerol fermentation; glycerone phosphate from glycerol (oxidative route): step 1/2.</text>
</comment>
<dbReference type="RefSeq" id="WP_165600970.1">
    <property type="nucleotide sequence ID" value="NZ_SORZ01000002.1"/>
</dbReference>
<feature type="binding site" evidence="11">
    <location>
        <position position="45"/>
    </location>
    <ligand>
        <name>NAD(+)</name>
        <dbReference type="ChEBI" id="CHEBI:57540"/>
    </ligand>
</feature>
<evidence type="ECO:0000259" key="12">
    <source>
        <dbReference type="Pfam" id="PF00465"/>
    </source>
</evidence>
<dbReference type="Pfam" id="PF00465">
    <property type="entry name" value="Fe-ADH"/>
    <property type="match status" value="1"/>
</dbReference>
<dbReference type="PIRSF" id="PIRSF000112">
    <property type="entry name" value="Glycerol_dehydrogenase"/>
    <property type="match status" value="1"/>
</dbReference>
<gene>
    <name evidence="13" type="ORF">E3202_07825</name>
</gene>
<feature type="binding site" evidence="11">
    <location>
        <position position="139"/>
    </location>
    <ligand>
        <name>NAD(+)</name>
        <dbReference type="ChEBI" id="CHEBI:57540"/>
    </ligand>
</feature>
<dbReference type="PANTHER" id="PTHR43616">
    <property type="entry name" value="GLYCEROL DEHYDROGENASE"/>
    <property type="match status" value="1"/>
</dbReference>
<evidence type="ECO:0000256" key="9">
    <source>
        <dbReference type="PIRSR" id="PIRSR000112-1"/>
    </source>
</evidence>
<evidence type="ECO:0000313" key="13">
    <source>
        <dbReference type="EMBL" id="TPW34384.1"/>
    </source>
</evidence>
<dbReference type="PROSITE" id="PS00913">
    <property type="entry name" value="ADH_IRON_1"/>
    <property type="match status" value="1"/>
</dbReference>
<organism evidence="13 14">
    <name type="scientific">Oecophyllibacter saccharovorans</name>
    <dbReference type="NCBI Taxonomy" id="2558360"/>
    <lineage>
        <taxon>Bacteria</taxon>
        <taxon>Pseudomonadati</taxon>
        <taxon>Pseudomonadota</taxon>
        <taxon>Alphaproteobacteria</taxon>
        <taxon>Acetobacterales</taxon>
        <taxon>Acetobacteraceae</taxon>
        <taxon>Oecophyllibacter</taxon>
    </lineage>
</organism>
<dbReference type="CDD" id="cd08170">
    <property type="entry name" value="GlyDH"/>
    <property type="match status" value="1"/>
</dbReference>
<accession>A0A506UM07</accession>
<dbReference type="Gene3D" id="1.20.1090.10">
    <property type="entry name" value="Dehydroquinate synthase-like - alpha domain"/>
    <property type="match status" value="1"/>
</dbReference>
<keyword evidence="9" id="KW-0862">Zinc</keyword>